<gene>
    <name evidence="3" type="ORF">PIB30_010140</name>
</gene>
<keyword evidence="4" id="KW-1185">Reference proteome</keyword>
<dbReference type="EMBL" id="JASCZI010271884">
    <property type="protein sequence ID" value="MED6216700.1"/>
    <property type="molecule type" value="Genomic_DNA"/>
</dbReference>
<name>A0ABU6Z265_9FABA</name>
<organism evidence="3 4">
    <name type="scientific">Stylosanthes scabra</name>
    <dbReference type="NCBI Taxonomy" id="79078"/>
    <lineage>
        <taxon>Eukaryota</taxon>
        <taxon>Viridiplantae</taxon>
        <taxon>Streptophyta</taxon>
        <taxon>Embryophyta</taxon>
        <taxon>Tracheophyta</taxon>
        <taxon>Spermatophyta</taxon>
        <taxon>Magnoliopsida</taxon>
        <taxon>eudicotyledons</taxon>
        <taxon>Gunneridae</taxon>
        <taxon>Pentapetalae</taxon>
        <taxon>rosids</taxon>
        <taxon>fabids</taxon>
        <taxon>Fabales</taxon>
        <taxon>Fabaceae</taxon>
        <taxon>Papilionoideae</taxon>
        <taxon>50 kb inversion clade</taxon>
        <taxon>dalbergioids sensu lato</taxon>
        <taxon>Dalbergieae</taxon>
        <taxon>Pterocarpus clade</taxon>
        <taxon>Stylosanthes</taxon>
    </lineage>
</organism>
<evidence type="ECO:0000313" key="4">
    <source>
        <dbReference type="Proteomes" id="UP001341840"/>
    </source>
</evidence>
<feature type="domain" description="Disease resistance R13L4/SHOC-2-like LRR" evidence="2">
    <location>
        <begin position="41"/>
        <end position="375"/>
    </location>
</feature>
<keyword evidence="1" id="KW-0677">Repeat</keyword>
<dbReference type="InterPro" id="IPR032675">
    <property type="entry name" value="LRR_dom_sf"/>
</dbReference>
<dbReference type="PANTHER" id="PTHR15140">
    <property type="entry name" value="TUBULIN-SPECIFIC CHAPERONE E"/>
    <property type="match status" value="1"/>
</dbReference>
<dbReference type="InterPro" id="IPR055414">
    <property type="entry name" value="LRR_R13L4/SHOC2-like"/>
</dbReference>
<dbReference type="Gene3D" id="3.80.10.10">
    <property type="entry name" value="Ribonuclease Inhibitor"/>
    <property type="match status" value="1"/>
</dbReference>
<dbReference type="SUPFAM" id="SSF52058">
    <property type="entry name" value="L domain-like"/>
    <property type="match status" value="1"/>
</dbReference>
<dbReference type="PANTHER" id="PTHR15140:SF37">
    <property type="entry name" value="UBIQUITIN-LIKE DOMAIN-CONTAINING PROTEIN"/>
    <property type="match status" value="1"/>
</dbReference>
<dbReference type="Proteomes" id="UP001341840">
    <property type="component" value="Unassembled WGS sequence"/>
</dbReference>
<reference evidence="3 4" key="1">
    <citation type="journal article" date="2023" name="Plants (Basel)">
        <title>Bridging the Gap: Combining Genomics and Transcriptomics Approaches to Understand Stylosanthes scabra, an Orphan Legume from the Brazilian Caatinga.</title>
        <authorList>
            <person name="Ferreira-Neto J.R.C."/>
            <person name="da Silva M.D."/>
            <person name="Binneck E."/>
            <person name="de Melo N.F."/>
            <person name="da Silva R.H."/>
            <person name="de Melo A.L.T.M."/>
            <person name="Pandolfi V."/>
            <person name="Bustamante F.O."/>
            <person name="Brasileiro-Vidal A.C."/>
            <person name="Benko-Iseppon A.M."/>
        </authorList>
    </citation>
    <scope>NUCLEOTIDE SEQUENCE [LARGE SCALE GENOMIC DNA]</scope>
    <source>
        <tissue evidence="3">Leaves</tissue>
    </source>
</reference>
<comment type="caution">
    <text evidence="3">The sequence shown here is derived from an EMBL/GenBank/DDBJ whole genome shotgun (WGS) entry which is preliminary data.</text>
</comment>
<proteinExistence type="predicted"/>
<sequence>MNHYVSSSSNKDHSCVRSLLFFEASLWGHEASLSEREWVSKRFNLVRVLDLGYNYFSKVPSNWGLFIHLRYLKIYIDRILYALGFSMNIPDSICTLENLLTLCIYGDADKISFPSGIWNLKQLRHLHTNGRIIFRGHHSSKADDQVMWNLQTISMIKLNREIACMIEKGRFPKLRKLGLRISWADKDKVHELLSCLQRLTHLHKLKLDFPLKRYKGRRPMPSNYNEMKLRIGCKPIELLQTLQHLSNLTTLQVSGALDLPTCSTAFPACITKLKLGGIRFMNDDGMNAIGNLTRLRLLRLLGDYEVDNSFEINCNAGSFSQLQVFEMKWLNVKKWKLGNGAMPCLQTLLINCCINLKRLPDELWSLNSLRQVKVVELSSALSLELANLEMKDGCDLIVTDLGSLFS</sequence>
<evidence type="ECO:0000259" key="2">
    <source>
        <dbReference type="Pfam" id="PF23598"/>
    </source>
</evidence>
<evidence type="ECO:0000256" key="1">
    <source>
        <dbReference type="ARBA" id="ARBA00022737"/>
    </source>
</evidence>
<evidence type="ECO:0000313" key="3">
    <source>
        <dbReference type="EMBL" id="MED6216700.1"/>
    </source>
</evidence>
<dbReference type="Pfam" id="PF23598">
    <property type="entry name" value="LRR_14"/>
    <property type="match status" value="1"/>
</dbReference>
<accession>A0ABU6Z265</accession>
<protein>
    <recommendedName>
        <fullName evidence="2">Disease resistance R13L4/SHOC-2-like LRR domain-containing protein</fullName>
    </recommendedName>
</protein>